<keyword evidence="6" id="KW-1185">Reference proteome</keyword>
<evidence type="ECO:0000259" key="4">
    <source>
        <dbReference type="Pfam" id="PF00171"/>
    </source>
</evidence>
<evidence type="ECO:0000256" key="1">
    <source>
        <dbReference type="ARBA" id="ARBA00023002"/>
    </source>
</evidence>
<dbReference type="SUPFAM" id="SSF53720">
    <property type="entry name" value="ALDH-like"/>
    <property type="match status" value="1"/>
</dbReference>
<proteinExistence type="inferred from homology"/>
<reference evidence="6" key="1">
    <citation type="journal article" date="2019" name="Int. J. Syst. Evol. Microbiol.">
        <title>The Global Catalogue of Microorganisms (GCM) 10K type strain sequencing project: providing services to taxonomists for standard genome sequencing and annotation.</title>
        <authorList>
            <consortium name="The Broad Institute Genomics Platform"/>
            <consortium name="The Broad Institute Genome Sequencing Center for Infectious Disease"/>
            <person name="Wu L."/>
            <person name="Ma J."/>
        </authorList>
    </citation>
    <scope>NUCLEOTIDE SEQUENCE [LARGE SCALE GENOMIC DNA]</scope>
    <source>
        <strain evidence="6">CCUG 50347</strain>
    </source>
</reference>
<gene>
    <name evidence="5" type="ORF">ACFPEL_27745</name>
</gene>
<evidence type="ECO:0000313" key="5">
    <source>
        <dbReference type="EMBL" id="MFC4836233.1"/>
    </source>
</evidence>
<dbReference type="InterPro" id="IPR016163">
    <property type="entry name" value="Ald_DH_C"/>
</dbReference>
<dbReference type="EMBL" id="JBHSIM010000059">
    <property type="protein sequence ID" value="MFC4836233.1"/>
    <property type="molecule type" value="Genomic_DNA"/>
</dbReference>
<dbReference type="InterPro" id="IPR029510">
    <property type="entry name" value="Ald_DH_CS_GLU"/>
</dbReference>
<dbReference type="InterPro" id="IPR016161">
    <property type="entry name" value="Ald_DH/histidinol_DH"/>
</dbReference>
<keyword evidence="1 3" id="KW-0560">Oxidoreductase</keyword>
<dbReference type="InterPro" id="IPR015590">
    <property type="entry name" value="Aldehyde_DH_dom"/>
</dbReference>
<dbReference type="Gene3D" id="3.40.309.10">
    <property type="entry name" value="Aldehyde Dehydrogenase, Chain A, domain 2"/>
    <property type="match status" value="1"/>
</dbReference>
<evidence type="ECO:0000256" key="3">
    <source>
        <dbReference type="RuleBase" id="RU003345"/>
    </source>
</evidence>
<protein>
    <submittedName>
        <fullName evidence="5">Aldehyde dehydrogenase family protein</fullName>
    </submittedName>
</protein>
<accession>A0ABV9RSL1</accession>
<dbReference type="Pfam" id="PF00171">
    <property type="entry name" value="Aldedh"/>
    <property type="match status" value="1"/>
</dbReference>
<dbReference type="RefSeq" id="WP_274192248.1">
    <property type="nucleotide sequence ID" value="NZ_BAABHN010000059.1"/>
</dbReference>
<dbReference type="PROSITE" id="PS00687">
    <property type="entry name" value="ALDEHYDE_DEHYDR_GLU"/>
    <property type="match status" value="1"/>
</dbReference>
<dbReference type="InterPro" id="IPR016162">
    <property type="entry name" value="Ald_DH_N"/>
</dbReference>
<comment type="caution">
    <text evidence="5">The sequence shown here is derived from an EMBL/GenBank/DDBJ whole genome shotgun (WGS) entry which is preliminary data.</text>
</comment>
<comment type="similarity">
    <text evidence="3">Belongs to the aldehyde dehydrogenase family.</text>
</comment>
<evidence type="ECO:0000256" key="2">
    <source>
        <dbReference type="PROSITE-ProRule" id="PRU10007"/>
    </source>
</evidence>
<sequence length="495" mass="51254">MTGTTDWAARAAAFRPATTLFVDGAERAAADGATFPTISPRDGAVVAEVAHAGRADVDLAVGAARRVFEEGTWSRAAPAVRKRVLLRFAELVRRDAEHLALAETLDVGKPIRESMNVDVATCADVLAWYGEAIDKRYDAIAPTGPGSLATITREPLGVVAAVVPWNYPLILTSWKIGPALAAGNSVILKPAEQSPLSALHLARLGAEAGLPDGVLQVLSGDGPGTGAALGLHDVVDKVAFTGSVGTGRAFQRYAGESNGKAVAVEAGGKSAQLVLADAPDLDAVADAVCWGIFYNAGQTCHAGSRLIVDRHVHEALLDRVLTRAKEFVVGDPLDPDTVLGAVVDGTQLARIEGYVDLARSEGAVLATGGGRPQPVPGGTYTEPTVLDGVDPASRVAQEEIFGPVLSVMVCDGPAHGVELANETRFGLAASVWTSDLTVAHRTAAALRAGTVWVNTYDAASVTTPFGGFGDSGGGRDRSLQALDAYSAPKTTWFAL</sequence>
<dbReference type="PANTHER" id="PTHR11699">
    <property type="entry name" value="ALDEHYDE DEHYDROGENASE-RELATED"/>
    <property type="match status" value="1"/>
</dbReference>
<name>A0ABV9RSL1_9PSEU</name>
<feature type="active site" evidence="2">
    <location>
        <position position="265"/>
    </location>
</feature>
<organism evidence="5 6">
    <name type="scientific">Actinomycetospora chibensis</name>
    <dbReference type="NCBI Taxonomy" id="663606"/>
    <lineage>
        <taxon>Bacteria</taxon>
        <taxon>Bacillati</taxon>
        <taxon>Actinomycetota</taxon>
        <taxon>Actinomycetes</taxon>
        <taxon>Pseudonocardiales</taxon>
        <taxon>Pseudonocardiaceae</taxon>
        <taxon>Actinomycetospora</taxon>
    </lineage>
</organism>
<feature type="domain" description="Aldehyde dehydrogenase" evidence="4">
    <location>
        <begin position="31"/>
        <end position="490"/>
    </location>
</feature>
<dbReference type="Gene3D" id="3.40.605.10">
    <property type="entry name" value="Aldehyde Dehydrogenase, Chain A, domain 1"/>
    <property type="match status" value="1"/>
</dbReference>
<dbReference type="Proteomes" id="UP001595909">
    <property type="component" value="Unassembled WGS sequence"/>
</dbReference>
<evidence type="ECO:0000313" key="6">
    <source>
        <dbReference type="Proteomes" id="UP001595909"/>
    </source>
</evidence>